<keyword evidence="3" id="KW-1185">Reference proteome</keyword>
<organism evidence="2 3">
    <name type="scientific">Leersia perrieri</name>
    <dbReference type="NCBI Taxonomy" id="77586"/>
    <lineage>
        <taxon>Eukaryota</taxon>
        <taxon>Viridiplantae</taxon>
        <taxon>Streptophyta</taxon>
        <taxon>Embryophyta</taxon>
        <taxon>Tracheophyta</taxon>
        <taxon>Spermatophyta</taxon>
        <taxon>Magnoliopsida</taxon>
        <taxon>Liliopsida</taxon>
        <taxon>Poales</taxon>
        <taxon>Poaceae</taxon>
        <taxon>BOP clade</taxon>
        <taxon>Oryzoideae</taxon>
        <taxon>Oryzeae</taxon>
        <taxon>Oryzinae</taxon>
        <taxon>Leersia</taxon>
    </lineage>
</organism>
<reference evidence="3" key="2">
    <citation type="submission" date="2013-12" db="EMBL/GenBank/DDBJ databases">
        <authorList>
            <person name="Yu Y."/>
            <person name="Lee S."/>
            <person name="de Baynast K."/>
            <person name="Wissotski M."/>
            <person name="Liu L."/>
            <person name="Talag J."/>
            <person name="Goicoechea J."/>
            <person name="Angelova A."/>
            <person name="Jetty R."/>
            <person name="Kudrna D."/>
            <person name="Golser W."/>
            <person name="Rivera L."/>
            <person name="Zhang J."/>
            <person name="Wing R."/>
        </authorList>
    </citation>
    <scope>NUCLEOTIDE SEQUENCE</scope>
</reference>
<reference evidence="2" key="3">
    <citation type="submission" date="2015-04" db="UniProtKB">
        <authorList>
            <consortium name="EnsemblPlants"/>
        </authorList>
    </citation>
    <scope>IDENTIFICATION</scope>
</reference>
<evidence type="ECO:0000256" key="1">
    <source>
        <dbReference type="SAM" id="MobiDB-lite"/>
    </source>
</evidence>
<dbReference type="Proteomes" id="UP000032180">
    <property type="component" value="Chromosome 10"/>
</dbReference>
<proteinExistence type="predicted"/>
<feature type="region of interest" description="Disordered" evidence="1">
    <location>
        <begin position="222"/>
        <end position="273"/>
    </location>
</feature>
<sequence length="346" mass="35645">MEVASLSRTPQPHHLAELRIEGAGADQSQVAFSDSCAVGRKRRCLFPAFSPRKRMLLELPPFSSSSSSADPEGVFSPAKTGGGAAFAFFAASPRQLLTPMGSTATGTGSNGDGGFAFLASPTPPVGMIPNAGGGFAFFRSPEPERNAGETTRSGFPFLAPPKPVLAPAVSPSPSPASAAAKELVSGDGGLISGQKPSASSPVKKLPGRSLWSRRLRLSHAAAATTEGRTIPHPPSDEQLHITLPSPPQKFPKTTVSPATGDEPSRGGSYGGATLPASMTATPCCTFLTSLAAKAKGSSHNQSLGAGVASVQGGWRQRHRHAAATGGEVMVLMHFDRKEFQDGVLVL</sequence>
<dbReference type="HOGENOM" id="CLU_736472_0_0_1"/>
<dbReference type="EnsemblPlants" id="LPERR10G09670.1">
    <property type="protein sequence ID" value="LPERR10G09670.1"/>
    <property type="gene ID" value="LPERR10G09670"/>
</dbReference>
<dbReference type="STRING" id="77586.A0A0D9XKK5"/>
<protein>
    <submittedName>
        <fullName evidence="2">Uncharacterized protein</fullName>
    </submittedName>
</protein>
<dbReference type="Gramene" id="LPERR10G09670.1">
    <property type="protein sequence ID" value="LPERR10G09670.1"/>
    <property type="gene ID" value="LPERR10G09670"/>
</dbReference>
<reference evidence="2 3" key="1">
    <citation type="submission" date="2012-08" db="EMBL/GenBank/DDBJ databases">
        <title>Oryza genome evolution.</title>
        <authorList>
            <person name="Wing R.A."/>
        </authorList>
    </citation>
    <scope>NUCLEOTIDE SEQUENCE</scope>
</reference>
<evidence type="ECO:0000313" key="2">
    <source>
        <dbReference type="EnsemblPlants" id="LPERR10G09670.1"/>
    </source>
</evidence>
<accession>A0A0D9XKK5</accession>
<evidence type="ECO:0000313" key="3">
    <source>
        <dbReference type="Proteomes" id="UP000032180"/>
    </source>
</evidence>
<feature type="region of interest" description="Disordered" evidence="1">
    <location>
        <begin position="186"/>
        <end position="207"/>
    </location>
</feature>
<name>A0A0D9XKK5_9ORYZ</name>
<dbReference type="AlphaFoldDB" id="A0A0D9XKK5"/>